<comment type="caution">
    <text evidence="1">The sequence shown here is derived from an EMBL/GenBank/DDBJ whole genome shotgun (WGS) entry which is preliminary data.</text>
</comment>
<feature type="non-terminal residue" evidence="1">
    <location>
        <position position="1"/>
    </location>
</feature>
<dbReference type="Proteomes" id="UP000789920">
    <property type="component" value="Unassembled WGS sequence"/>
</dbReference>
<gene>
    <name evidence="1" type="ORF">RPERSI_LOCUS25758</name>
</gene>
<evidence type="ECO:0000313" key="1">
    <source>
        <dbReference type="EMBL" id="CAG8822246.1"/>
    </source>
</evidence>
<sequence>AMNTQVYKATKATLYELVYGQEACSDLPIISMLHQQNIIHEENIQLENQPLNSDHQIPNSIYNDTQLSNLTHDNIQSSNFTHSDTQSSNTIYNNTQLSNSIYNDTHNNTQLLNSIYNNT</sequence>
<evidence type="ECO:0000313" key="2">
    <source>
        <dbReference type="Proteomes" id="UP000789920"/>
    </source>
</evidence>
<organism evidence="1 2">
    <name type="scientific">Racocetra persica</name>
    <dbReference type="NCBI Taxonomy" id="160502"/>
    <lineage>
        <taxon>Eukaryota</taxon>
        <taxon>Fungi</taxon>
        <taxon>Fungi incertae sedis</taxon>
        <taxon>Mucoromycota</taxon>
        <taxon>Glomeromycotina</taxon>
        <taxon>Glomeromycetes</taxon>
        <taxon>Diversisporales</taxon>
        <taxon>Gigasporaceae</taxon>
        <taxon>Racocetra</taxon>
    </lineage>
</organism>
<accession>A0ACA9S1D6</accession>
<keyword evidence="2" id="KW-1185">Reference proteome</keyword>
<reference evidence="1" key="1">
    <citation type="submission" date="2021-06" db="EMBL/GenBank/DDBJ databases">
        <authorList>
            <person name="Kallberg Y."/>
            <person name="Tangrot J."/>
            <person name="Rosling A."/>
        </authorList>
    </citation>
    <scope>NUCLEOTIDE SEQUENCE</scope>
    <source>
        <strain evidence="1">MA461A</strain>
    </source>
</reference>
<name>A0ACA9S1D6_9GLOM</name>
<proteinExistence type="predicted"/>
<protein>
    <submittedName>
        <fullName evidence="1">13403_t:CDS:1</fullName>
    </submittedName>
</protein>
<dbReference type="EMBL" id="CAJVQC010085975">
    <property type="protein sequence ID" value="CAG8822246.1"/>
    <property type="molecule type" value="Genomic_DNA"/>
</dbReference>